<dbReference type="EMBL" id="NPBY01000112">
    <property type="protein sequence ID" value="PAD71266.1"/>
    <property type="molecule type" value="Genomic_DNA"/>
</dbReference>
<dbReference type="Proteomes" id="UP000215596">
    <property type="component" value="Unassembled WGS sequence"/>
</dbReference>
<feature type="compositionally biased region" description="Acidic residues" evidence="1">
    <location>
        <begin position="92"/>
        <end position="108"/>
    </location>
</feature>
<comment type="caution">
    <text evidence="2">The sequence shown here is derived from an EMBL/GenBank/DDBJ whole genome shotgun (WGS) entry which is preliminary data.</text>
</comment>
<dbReference type="RefSeq" id="WP_095268102.1">
    <property type="nucleotide sequence ID" value="NZ_NPBY01000112.1"/>
</dbReference>
<gene>
    <name evidence="2" type="ORF">CHH67_25080</name>
</gene>
<evidence type="ECO:0000313" key="3">
    <source>
        <dbReference type="Proteomes" id="UP000215596"/>
    </source>
</evidence>
<organism evidence="2 3">
    <name type="scientific">Paenibacillus campinasensis</name>
    <dbReference type="NCBI Taxonomy" id="66347"/>
    <lineage>
        <taxon>Bacteria</taxon>
        <taxon>Bacillati</taxon>
        <taxon>Bacillota</taxon>
        <taxon>Bacilli</taxon>
        <taxon>Bacillales</taxon>
        <taxon>Paenibacillaceae</taxon>
        <taxon>Paenibacillus</taxon>
    </lineage>
</organism>
<accession>A0A268EDR2</accession>
<evidence type="ECO:0000256" key="1">
    <source>
        <dbReference type="SAM" id="MobiDB-lite"/>
    </source>
</evidence>
<proteinExistence type="predicted"/>
<dbReference type="AlphaFoldDB" id="A0A268EDR2"/>
<sequence length="147" mass="15691">MRDETNFNRPADISSLELEARDRVGQTSSNTKVEPHSAERLGTDEETPSRLGDSVLEEYPRQDVDRVHADAALSGSGTAFLNPAQPSASAEAEAEGDAPLEDVPDADEIQANSPVDPAAPPVDHMHGTDLLNGSNGDNVAYEEHEES</sequence>
<feature type="region of interest" description="Disordered" evidence="1">
    <location>
        <begin position="75"/>
        <end position="147"/>
    </location>
</feature>
<dbReference type="OrthoDB" id="2615543at2"/>
<reference evidence="2 3" key="1">
    <citation type="submission" date="2017-07" db="EMBL/GenBank/DDBJ databases">
        <title>Isolation and whole genome analysis of endospore-forming bacteria from heroin.</title>
        <authorList>
            <person name="Kalinowski J."/>
            <person name="Ahrens B."/>
            <person name="Al-Dilaimi A."/>
            <person name="Winkler A."/>
            <person name="Wibberg D."/>
            <person name="Schleenbecker U."/>
            <person name="Ruckert C."/>
            <person name="Wolfel R."/>
            <person name="Grass G."/>
        </authorList>
    </citation>
    <scope>NUCLEOTIDE SEQUENCE [LARGE SCALE GENOMIC DNA]</scope>
    <source>
        <strain evidence="2 3">7537-G1</strain>
    </source>
</reference>
<feature type="compositionally biased region" description="Basic and acidic residues" evidence="1">
    <location>
        <begin position="33"/>
        <end position="43"/>
    </location>
</feature>
<name>A0A268EDR2_9BACL</name>
<evidence type="ECO:0000313" key="2">
    <source>
        <dbReference type="EMBL" id="PAD71266.1"/>
    </source>
</evidence>
<feature type="region of interest" description="Disordered" evidence="1">
    <location>
        <begin position="1"/>
        <end position="56"/>
    </location>
</feature>
<protein>
    <submittedName>
        <fullName evidence="2">Uncharacterized protein</fullName>
    </submittedName>
</protein>